<dbReference type="PANTHER" id="PTHR28657:SF3">
    <property type="entry name" value="INDOLEAMINE 2,3-DIOXYGENASE"/>
    <property type="match status" value="1"/>
</dbReference>
<keyword evidence="4" id="KW-0349">Heme</keyword>
<dbReference type="GO" id="GO:0046872">
    <property type="term" value="F:metal ion binding"/>
    <property type="evidence" value="ECO:0007669"/>
    <property type="project" value="UniProtKB-KW"/>
</dbReference>
<dbReference type="GO" id="GO:0016702">
    <property type="term" value="F:oxidoreductase activity, acting on single donors with incorporation of molecular oxygen, incorporation of two atoms of oxygen"/>
    <property type="evidence" value="ECO:0007669"/>
    <property type="project" value="UniProtKB-ARBA"/>
</dbReference>
<dbReference type="AlphaFoldDB" id="A0AAV5A921"/>
<feature type="binding site" description="proximal binding residue" evidence="4">
    <location>
        <position position="407"/>
    </location>
    <ligand>
        <name>heme b</name>
        <dbReference type="ChEBI" id="CHEBI:60344"/>
    </ligand>
    <ligandPart>
        <name>Fe</name>
        <dbReference type="ChEBI" id="CHEBI:18248"/>
    </ligandPart>
</feature>
<dbReference type="Pfam" id="PF01231">
    <property type="entry name" value="IDO"/>
    <property type="match status" value="1"/>
</dbReference>
<protein>
    <submittedName>
        <fullName evidence="5">Uncharacterized protein</fullName>
    </submittedName>
</protein>
<evidence type="ECO:0000313" key="5">
    <source>
        <dbReference type="EMBL" id="GJJ10032.1"/>
    </source>
</evidence>
<comment type="caution">
    <text evidence="5">The sequence shown here is derived from an EMBL/GenBank/DDBJ whole genome shotgun (WGS) entry which is preliminary data.</text>
</comment>
<dbReference type="SUPFAM" id="SSF140959">
    <property type="entry name" value="Indolic compounds 2,3-dioxygenase-like"/>
    <property type="match status" value="1"/>
</dbReference>
<keyword evidence="2 4" id="KW-0479">Metal-binding</keyword>
<dbReference type="InterPro" id="IPR037217">
    <property type="entry name" value="Trp/Indoleamine_2_3_dOase-like"/>
</dbReference>
<accession>A0AAV5A921</accession>
<evidence type="ECO:0000256" key="4">
    <source>
        <dbReference type="PIRSR" id="PIRSR600898-1"/>
    </source>
</evidence>
<reference evidence="5" key="1">
    <citation type="submission" date="2021-10" db="EMBL/GenBank/DDBJ databases">
        <title>De novo Genome Assembly of Clathrus columnatus (Basidiomycota, Fungi) Using Illumina and Nanopore Sequence Data.</title>
        <authorList>
            <person name="Ogiso-Tanaka E."/>
            <person name="Itagaki H."/>
            <person name="Hosoya T."/>
            <person name="Hosaka K."/>
        </authorList>
    </citation>
    <scope>NUCLEOTIDE SEQUENCE</scope>
    <source>
        <strain evidence="5">MO-923</strain>
    </source>
</reference>
<dbReference type="GO" id="GO:0019441">
    <property type="term" value="P:L-tryptophan catabolic process to kynurenine"/>
    <property type="evidence" value="ECO:0007669"/>
    <property type="project" value="InterPro"/>
</dbReference>
<comment type="similarity">
    <text evidence="1">Belongs to the indoleamine 2,3-dioxygenase family.</text>
</comment>
<evidence type="ECO:0000256" key="2">
    <source>
        <dbReference type="ARBA" id="ARBA00022723"/>
    </source>
</evidence>
<dbReference type="Gene3D" id="1.20.58.480">
    <property type="match status" value="1"/>
</dbReference>
<keyword evidence="6" id="KW-1185">Reference proteome</keyword>
<name>A0AAV5A921_9AGAM</name>
<dbReference type="Proteomes" id="UP001050691">
    <property type="component" value="Unassembled WGS sequence"/>
</dbReference>
<organism evidence="5 6">
    <name type="scientific">Clathrus columnatus</name>
    <dbReference type="NCBI Taxonomy" id="1419009"/>
    <lineage>
        <taxon>Eukaryota</taxon>
        <taxon>Fungi</taxon>
        <taxon>Dikarya</taxon>
        <taxon>Basidiomycota</taxon>
        <taxon>Agaricomycotina</taxon>
        <taxon>Agaricomycetes</taxon>
        <taxon>Phallomycetidae</taxon>
        <taxon>Phallales</taxon>
        <taxon>Clathraceae</taxon>
        <taxon>Clathrus</taxon>
    </lineage>
</organism>
<proteinExistence type="inferred from homology"/>
<gene>
    <name evidence="5" type="ORF">Clacol_004258</name>
</gene>
<dbReference type="PANTHER" id="PTHR28657">
    <property type="entry name" value="INDOLEAMINE 2,3-DIOXYGENASE"/>
    <property type="match status" value="1"/>
</dbReference>
<evidence type="ECO:0000256" key="1">
    <source>
        <dbReference type="ARBA" id="ARBA00007119"/>
    </source>
</evidence>
<keyword evidence="3 4" id="KW-0408">Iron</keyword>
<dbReference type="InterPro" id="IPR000898">
    <property type="entry name" value="Indolamine_dOase"/>
</dbReference>
<sequence length="554" mass="62585">MHPTARLRASLNEKSIRFAAGNLLRPVVIPERVTGTKHKSAPAFTITRERGFLPREDPIKSLPSAFKAVESLLDRMTIHQPNGTDGLLALGQFGDAVTSELRGLNLEHEVNKVIESNDQLLISALFRDYCFLTSAYLLEPVDIAFRQTGEYFPGRSILPKELARPMAALAEKLNQFPFMEYASSYALQNWARINENGRIHYDNLRLIRAFEDFSGSEKGFILVHVDMVAHSGQLVSAAEDAIAAANNNDRDAFNNALSRLHKTYRLINNSMETMWGRSKPADYLKFRSFIFGTAPKADNPMFPNGVIYEGVGDEKPTHFRGESGANDSMIPLGDNLLEITAKLPDNELTKVLRDFRQYRPMTQREYIASVEVRATEAKVKEFAFADPKSLAFYILNTDQIREFRDRHWRFTKEYIIRRSSYGLATGGSPILKYLPQNLSIVVSVLDEACNALPSSQVLLSKGMDEEIVKSVEECRQRSEIQKRVLDREMEVWQIVDEQKKTESLRTSGTGDSKLGFYKRRSSNSKVMEDTSFAEIDMGEKKRLQRGSVGSDRGG</sequence>
<evidence type="ECO:0000313" key="6">
    <source>
        <dbReference type="Proteomes" id="UP001050691"/>
    </source>
</evidence>
<evidence type="ECO:0000256" key="3">
    <source>
        <dbReference type="ARBA" id="ARBA00023004"/>
    </source>
</evidence>
<dbReference type="EMBL" id="BPWL01000004">
    <property type="protein sequence ID" value="GJJ10032.1"/>
    <property type="molecule type" value="Genomic_DNA"/>
</dbReference>
<dbReference type="GO" id="GO:0020037">
    <property type="term" value="F:heme binding"/>
    <property type="evidence" value="ECO:0007669"/>
    <property type="project" value="InterPro"/>
</dbReference>